<evidence type="ECO:0000313" key="1">
    <source>
        <dbReference type="EMBL" id="KAK6914231.1"/>
    </source>
</evidence>
<sequence length="185" mass="21192">MATVLTDAQQSEIWEDEGKILSKEEAVFIEIQVLHEKSHAVATTNERDRINRLSAAEQVSNAESYTPKIVAIGPYHNENPPKAGEDIKHHFVQLVLGQKSIVEKENIIEEMSSLIGKARGCYEESTEAISDCKFLRMMLFDSCFIVEIIRRFYGEEEVHDDDPIFIYEGSLSTIWRDLYQPIARK</sequence>
<dbReference type="Pfam" id="PF03140">
    <property type="entry name" value="DUF247"/>
    <property type="match status" value="1"/>
</dbReference>
<protein>
    <submittedName>
        <fullName evidence="1">Uncharacterized protein</fullName>
    </submittedName>
</protein>
<dbReference type="PANTHER" id="PTHR31170">
    <property type="entry name" value="BNAC04G53230D PROTEIN"/>
    <property type="match status" value="1"/>
</dbReference>
<reference evidence="1 2" key="1">
    <citation type="submission" date="2023-12" db="EMBL/GenBank/DDBJ databases">
        <title>A high-quality genome assembly for Dillenia turbinata (Dilleniales).</title>
        <authorList>
            <person name="Chanderbali A."/>
        </authorList>
    </citation>
    <scope>NUCLEOTIDE SEQUENCE [LARGE SCALE GENOMIC DNA]</scope>
    <source>
        <strain evidence="1">LSX21</strain>
        <tissue evidence="1">Leaf</tissue>
    </source>
</reference>
<keyword evidence="2" id="KW-1185">Reference proteome</keyword>
<name>A0AAN8UN06_9MAGN</name>
<gene>
    <name evidence="1" type="ORF">RJ641_021552</name>
</gene>
<dbReference type="AlphaFoldDB" id="A0AAN8UN06"/>
<organism evidence="1 2">
    <name type="scientific">Dillenia turbinata</name>
    <dbReference type="NCBI Taxonomy" id="194707"/>
    <lineage>
        <taxon>Eukaryota</taxon>
        <taxon>Viridiplantae</taxon>
        <taxon>Streptophyta</taxon>
        <taxon>Embryophyta</taxon>
        <taxon>Tracheophyta</taxon>
        <taxon>Spermatophyta</taxon>
        <taxon>Magnoliopsida</taxon>
        <taxon>eudicotyledons</taxon>
        <taxon>Gunneridae</taxon>
        <taxon>Pentapetalae</taxon>
        <taxon>Dilleniales</taxon>
        <taxon>Dilleniaceae</taxon>
        <taxon>Dillenia</taxon>
    </lineage>
</organism>
<accession>A0AAN8UN06</accession>
<evidence type="ECO:0000313" key="2">
    <source>
        <dbReference type="Proteomes" id="UP001370490"/>
    </source>
</evidence>
<proteinExistence type="predicted"/>
<dbReference type="EMBL" id="JBAMMX010000026">
    <property type="protein sequence ID" value="KAK6914231.1"/>
    <property type="molecule type" value="Genomic_DNA"/>
</dbReference>
<dbReference type="Proteomes" id="UP001370490">
    <property type="component" value="Unassembled WGS sequence"/>
</dbReference>
<comment type="caution">
    <text evidence="1">The sequence shown here is derived from an EMBL/GenBank/DDBJ whole genome shotgun (WGS) entry which is preliminary data.</text>
</comment>
<dbReference type="InterPro" id="IPR004158">
    <property type="entry name" value="DUF247_pln"/>
</dbReference>